<accession>A0AAW1Y8B8</accession>
<feature type="repeat" description="TPR" evidence="1">
    <location>
        <begin position="622"/>
        <end position="655"/>
    </location>
</feature>
<dbReference type="PANTHER" id="PTHR44102:SF12">
    <property type="entry name" value="PROTEIN NPGR2"/>
    <property type="match status" value="1"/>
</dbReference>
<proteinExistence type="predicted"/>
<dbReference type="PANTHER" id="PTHR44102">
    <property type="entry name" value="PROTEIN NPG1"/>
    <property type="match status" value="1"/>
</dbReference>
<keyword evidence="1" id="KW-0802">TPR repeat</keyword>
<dbReference type="PROSITE" id="PS50005">
    <property type="entry name" value="TPR"/>
    <property type="match status" value="1"/>
</dbReference>
<evidence type="ECO:0000313" key="2">
    <source>
        <dbReference type="EMBL" id="KAK9945021.1"/>
    </source>
</evidence>
<comment type="caution">
    <text evidence="2">The sequence shown here is derived from an EMBL/GenBank/DDBJ whole genome shotgun (WGS) entry which is preliminary data.</text>
</comment>
<dbReference type="InterPro" id="IPR019734">
    <property type="entry name" value="TPR_rpt"/>
</dbReference>
<dbReference type="InterPro" id="IPR011990">
    <property type="entry name" value="TPR-like_helical_dom_sf"/>
</dbReference>
<dbReference type="SUPFAM" id="SSF48452">
    <property type="entry name" value="TPR-like"/>
    <property type="match status" value="2"/>
</dbReference>
<dbReference type="SMART" id="SM00028">
    <property type="entry name" value="TPR"/>
    <property type="match status" value="6"/>
</dbReference>
<gene>
    <name evidence="2" type="ORF">M0R45_010553</name>
</gene>
<dbReference type="Gene3D" id="1.25.40.10">
    <property type="entry name" value="Tetratricopeptide repeat domain"/>
    <property type="match status" value="2"/>
</dbReference>
<dbReference type="InterPro" id="IPR043376">
    <property type="entry name" value="NPG1-like"/>
</dbReference>
<dbReference type="AlphaFoldDB" id="A0AAW1Y8B8"/>
<name>A0AAW1Y8B8_RUBAR</name>
<sequence length="733" mass="81492">MRRRSEMGSRGRSSGSFGKMMKCLCSGEQLRAADELALSDSESLSTRDHKTSEFSSRAGAVAVANRSHTNIEEAESSLRESGCLNYEEARALLGRCEYRKGNIEVALYVFEGIDIAAVTSKIKVTLARAGEHRRRRSRSYDTPPMSINSVSLLLEAIFLKAKSLQSLGRLKEAAQSCKVILDVVESSLPGGLPQNFGADCKLHDIVSKSVELLPELWKFADCQHEAILSYRWALLSYWKLDIETTAKIQKEFAVYLLYCGHEASPTNLRFQMDSSFTPKNNLEEAILLLMILLRKVSLKKIEWDPSILDHLSFALSVSGDSRALATQFEELLPSFVDRKERFYKLALCYYGAGEDSVALNLLRRLLSNSMDPMCFPALLMASKICGESRSHAEEGVSFALRALDSFDGNCDELKSTATCLLGISLSAHSKSAVTDGERVRRQAETLKALKTAGKMTAMSDPIILYHLSLEYAEQRKLDAALDCAKQMLNLEGGSNVKGWLLLSRILSAQRRFVDAETIIDGALDQTSKWDQGELLRTKAKLQLAEGQFKRAIETYTQLLALLQVQNKSFGYGKKLLKSNRHLDGSLELEIWHDLAHVYINLSQWNDAEICLDKSKAMSSFSATRCHVTGVLYETKGLYKEALKAFSQALDIDPSHIPSLVSIAVVLRRLGNSATVVKSFLMNALSLDRMNHSAWYNLGLLYKSQGTPSSLSEAAECFEAALFLEESAPVEPFR</sequence>
<keyword evidence="3" id="KW-1185">Reference proteome</keyword>
<organism evidence="2 3">
    <name type="scientific">Rubus argutus</name>
    <name type="common">Southern blackberry</name>
    <dbReference type="NCBI Taxonomy" id="59490"/>
    <lineage>
        <taxon>Eukaryota</taxon>
        <taxon>Viridiplantae</taxon>
        <taxon>Streptophyta</taxon>
        <taxon>Embryophyta</taxon>
        <taxon>Tracheophyta</taxon>
        <taxon>Spermatophyta</taxon>
        <taxon>Magnoliopsida</taxon>
        <taxon>eudicotyledons</taxon>
        <taxon>Gunneridae</taxon>
        <taxon>Pentapetalae</taxon>
        <taxon>rosids</taxon>
        <taxon>fabids</taxon>
        <taxon>Rosales</taxon>
        <taxon>Rosaceae</taxon>
        <taxon>Rosoideae</taxon>
        <taxon>Rosoideae incertae sedis</taxon>
        <taxon>Rubus</taxon>
    </lineage>
</organism>
<evidence type="ECO:0000313" key="3">
    <source>
        <dbReference type="Proteomes" id="UP001457282"/>
    </source>
</evidence>
<evidence type="ECO:0000256" key="1">
    <source>
        <dbReference type="PROSITE-ProRule" id="PRU00339"/>
    </source>
</evidence>
<protein>
    <submittedName>
        <fullName evidence="2">Uncharacterized protein</fullName>
    </submittedName>
</protein>
<reference evidence="2 3" key="1">
    <citation type="journal article" date="2023" name="G3 (Bethesda)">
        <title>A chromosome-length genome assembly and annotation of blackberry (Rubus argutus, cv. 'Hillquist').</title>
        <authorList>
            <person name="Bruna T."/>
            <person name="Aryal R."/>
            <person name="Dudchenko O."/>
            <person name="Sargent D.J."/>
            <person name="Mead D."/>
            <person name="Buti M."/>
            <person name="Cavallini A."/>
            <person name="Hytonen T."/>
            <person name="Andres J."/>
            <person name="Pham M."/>
            <person name="Weisz D."/>
            <person name="Mascagni F."/>
            <person name="Usai G."/>
            <person name="Natali L."/>
            <person name="Bassil N."/>
            <person name="Fernandez G.E."/>
            <person name="Lomsadze A."/>
            <person name="Armour M."/>
            <person name="Olukolu B."/>
            <person name="Poorten T."/>
            <person name="Britton C."/>
            <person name="Davik J."/>
            <person name="Ashrafi H."/>
            <person name="Aiden E.L."/>
            <person name="Borodovsky M."/>
            <person name="Worthington M."/>
        </authorList>
    </citation>
    <scope>NUCLEOTIDE SEQUENCE [LARGE SCALE GENOMIC DNA]</scope>
    <source>
        <strain evidence="2">PI 553951</strain>
    </source>
</reference>
<dbReference type="Pfam" id="PF13174">
    <property type="entry name" value="TPR_6"/>
    <property type="match status" value="1"/>
</dbReference>
<dbReference type="Pfam" id="PF13181">
    <property type="entry name" value="TPR_8"/>
    <property type="match status" value="1"/>
</dbReference>
<dbReference type="EMBL" id="JBEDUW010000002">
    <property type="protein sequence ID" value="KAK9945021.1"/>
    <property type="molecule type" value="Genomic_DNA"/>
</dbReference>
<dbReference type="Proteomes" id="UP001457282">
    <property type="component" value="Unassembled WGS sequence"/>
</dbReference>